<organism evidence="1">
    <name type="scientific">Staphylococcus phage vB_VibM_10AMN12</name>
    <dbReference type="NCBI Taxonomy" id="3076785"/>
    <lineage>
        <taxon>Viruses</taxon>
        <taxon>Duplodnaviria</taxon>
        <taxon>Heunggongvirae</taxon>
        <taxon>Uroviricota</taxon>
        <taxon>Caudoviricetes</taxon>
    </lineage>
</organism>
<name>A0AA96KSU4_9CAUD</name>
<protein>
    <submittedName>
        <fullName evidence="1">Uncharacterized protein</fullName>
    </submittedName>
</protein>
<reference evidence="1" key="1">
    <citation type="submission" date="2023-08" db="EMBL/GenBank/DDBJ databases">
        <authorList>
            <person name="Nazir A."/>
        </authorList>
    </citation>
    <scope>NUCLEOTIDE SEQUENCE</scope>
</reference>
<sequence>MKKKFDIGDKVRLPEGSKYLTHDDGFQLKGIGEVASVDDDAFKDYPVRVYWFEDNKRVTNCYKHEDLLLVYGNPSESLSQQHNTLDEQSIAEAIKTLSQASQELQTRVAVNADGELTIYSHYHEKELTFNLDSLDQLAQYVDCIKKLDKFK</sequence>
<dbReference type="EMBL" id="OR481006">
    <property type="protein sequence ID" value="WNO47413.1"/>
    <property type="molecule type" value="Genomic_DNA"/>
</dbReference>
<evidence type="ECO:0000313" key="1">
    <source>
        <dbReference type="EMBL" id="WNO47413.1"/>
    </source>
</evidence>
<proteinExistence type="predicted"/>
<accession>A0AA96KSU4</accession>